<dbReference type="STRING" id="192903.SAMN04488513_101368"/>
<proteinExistence type="predicted"/>
<accession>A0A1M6BCN3</accession>
<dbReference type="EMBL" id="FQYU01000001">
    <property type="protein sequence ID" value="SHI46501.1"/>
    <property type="molecule type" value="Genomic_DNA"/>
</dbReference>
<gene>
    <name evidence="1" type="ORF">SAMN04488513_101368</name>
</gene>
<evidence type="ECO:0000313" key="1">
    <source>
        <dbReference type="EMBL" id="SHI46501.1"/>
    </source>
</evidence>
<dbReference type="Proteomes" id="UP000184543">
    <property type="component" value="Unassembled WGS sequence"/>
</dbReference>
<dbReference type="OrthoDB" id="1098088at2"/>
<sequence length="192" mass="22120">MGALHSNAQHIIPEAIDREARLALAFYPELRNTAIEFRFKRKTGKSTMQAQPVFASLLQARERRRYLVFVSESIKITGKTFKTTDMDSAILIGWLGHELGHIMDYERRSSLNLVWFGLKYLFSGNFIKEAERAADSYAVGAGMEAYILKTKAFILDNAEIDPKYKKRIRKYYLSPDEIMVLVKQRQEGNSLF</sequence>
<keyword evidence="2" id="KW-1185">Reference proteome</keyword>
<evidence type="ECO:0000313" key="2">
    <source>
        <dbReference type="Proteomes" id="UP000184543"/>
    </source>
</evidence>
<name>A0A1M6BCN3_9FLAO</name>
<protein>
    <submittedName>
        <fullName evidence="1">Uncharacterized protein</fullName>
    </submittedName>
</protein>
<reference evidence="2" key="1">
    <citation type="submission" date="2016-11" db="EMBL/GenBank/DDBJ databases">
        <authorList>
            <person name="Varghese N."/>
            <person name="Submissions S."/>
        </authorList>
    </citation>
    <scope>NUCLEOTIDE SEQUENCE [LARGE SCALE GENOMIC DNA]</scope>
    <source>
        <strain evidence="2">DSM 19858</strain>
    </source>
</reference>
<dbReference type="AlphaFoldDB" id="A0A1M6BCN3"/>
<organism evidence="1 2">
    <name type="scientific">Pseudozobellia thermophila</name>
    <dbReference type="NCBI Taxonomy" id="192903"/>
    <lineage>
        <taxon>Bacteria</taxon>
        <taxon>Pseudomonadati</taxon>
        <taxon>Bacteroidota</taxon>
        <taxon>Flavobacteriia</taxon>
        <taxon>Flavobacteriales</taxon>
        <taxon>Flavobacteriaceae</taxon>
        <taxon>Pseudozobellia</taxon>
    </lineage>
</organism>